<proteinExistence type="predicted"/>
<name>A0A1L9RTH5_ASPWE</name>
<dbReference type="SUPFAM" id="SSF51735">
    <property type="entry name" value="NAD(P)-binding Rossmann-fold domains"/>
    <property type="match status" value="1"/>
</dbReference>
<accession>A0A1L9RTH5</accession>
<organism evidence="2 3">
    <name type="scientific">Aspergillus wentii DTO 134E9</name>
    <dbReference type="NCBI Taxonomy" id="1073089"/>
    <lineage>
        <taxon>Eukaryota</taxon>
        <taxon>Fungi</taxon>
        <taxon>Dikarya</taxon>
        <taxon>Ascomycota</taxon>
        <taxon>Pezizomycotina</taxon>
        <taxon>Eurotiomycetes</taxon>
        <taxon>Eurotiomycetidae</taxon>
        <taxon>Eurotiales</taxon>
        <taxon>Aspergillaceae</taxon>
        <taxon>Aspergillus</taxon>
        <taxon>Aspergillus subgen. Cremei</taxon>
    </lineage>
</organism>
<evidence type="ECO:0000313" key="2">
    <source>
        <dbReference type="EMBL" id="OJJ38229.1"/>
    </source>
</evidence>
<dbReference type="PANTHER" id="PTHR43103:SF6">
    <property type="entry name" value="PUTATIVE-RELATED"/>
    <property type="match status" value="1"/>
</dbReference>
<dbReference type="EMBL" id="KV878210">
    <property type="protein sequence ID" value="OJJ38229.1"/>
    <property type="molecule type" value="Genomic_DNA"/>
</dbReference>
<dbReference type="OrthoDB" id="202470at2759"/>
<gene>
    <name evidence="2" type="ORF">ASPWEDRAFT_24186</name>
</gene>
<dbReference type="Pfam" id="PF01370">
    <property type="entry name" value="Epimerase"/>
    <property type="match status" value="1"/>
</dbReference>
<reference evidence="3" key="1">
    <citation type="journal article" date="2017" name="Genome Biol.">
        <title>Comparative genomics reveals high biological diversity and specific adaptations in the industrially and medically important fungal genus Aspergillus.</title>
        <authorList>
            <person name="de Vries R.P."/>
            <person name="Riley R."/>
            <person name="Wiebenga A."/>
            <person name="Aguilar-Osorio G."/>
            <person name="Amillis S."/>
            <person name="Uchima C.A."/>
            <person name="Anderluh G."/>
            <person name="Asadollahi M."/>
            <person name="Askin M."/>
            <person name="Barry K."/>
            <person name="Battaglia E."/>
            <person name="Bayram O."/>
            <person name="Benocci T."/>
            <person name="Braus-Stromeyer S.A."/>
            <person name="Caldana C."/>
            <person name="Canovas D."/>
            <person name="Cerqueira G.C."/>
            <person name="Chen F."/>
            <person name="Chen W."/>
            <person name="Choi C."/>
            <person name="Clum A."/>
            <person name="Dos Santos R.A."/>
            <person name="Damasio A.R."/>
            <person name="Diallinas G."/>
            <person name="Emri T."/>
            <person name="Fekete E."/>
            <person name="Flipphi M."/>
            <person name="Freyberg S."/>
            <person name="Gallo A."/>
            <person name="Gournas C."/>
            <person name="Habgood R."/>
            <person name="Hainaut M."/>
            <person name="Harispe M.L."/>
            <person name="Henrissat B."/>
            <person name="Hilden K.S."/>
            <person name="Hope R."/>
            <person name="Hossain A."/>
            <person name="Karabika E."/>
            <person name="Karaffa L."/>
            <person name="Karanyi Z."/>
            <person name="Krasevec N."/>
            <person name="Kuo A."/>
            <person name="Kusch H."/>
            <person name="LaButti K."/>
            <person name="Lagendijk E.L."/>
            <person name="Lapidus A."/>
            <person name="Levasseur A."/>
            <person name="Lindquist E."/>
            <person name="Lipzen A."/>
            <person name="Logrieco A.F."/>
            <person name="MacCabe A."/>
            <person name="Maekelae M.R."/>
            <person name="Malavazi I."/>
            <person name="Melin P."/>
            <person name="Meyer V."/>
            <person name="Mielnichuk N."/>
            <person name="Miskei M."/>
            <person name="Molnar A.P."/>
            <person name="Mule G."/>
            <person name="Ngan C.Y."/>
            <person name="Orejas M."/>
            <person name="Orosz E."/>
            <person name="Ouedraogo J.P."/>
            <person name="Overkamp K.M."/>
            <person name="Park H.-S."/>
            <person name="Perrone G."/>
            <person name="Piumi F."/>
            <person name="Punt P.J."/>
            <person name="Ram A.F."/>
            <person name="Ramon A."/>
            <person name="Rauscher S."/>
            <person name="Record E."/>
            <person name="Riano-Pachon D.M."/>
            <person name="Robert V."/>
            <person name="Roehrig J."/>
            <person name="Ruller R."/>
            <person name="Salamov A."/>
            <person name="Salih N.S."/>
            <person name="Samson R.A."/>
            <person name="Sandor E."/>
            <person name="Sanguinetti M."/>
            <person name="Schuetze T."/>
            <person name="Sepcic K."/>
            <person name="Shelest E."/>
            <person name="Sherlock G."/>
            <person name="Sophianopoulou V."/>
            <person name="Squina F.M."/>
            <person name="Sun H."/>
            <person name="Susca A."/>
            <person name="Todd R.B."/>
            <person name="Tsang A."/>
            <person name="Unkles S.E."/>
            <person name="van de Wiele N."/>
            <person name="van Rossen-Uffink D."/>
            <person name="Oliveira J.V."/>
            <person name="Vesth T.C."/>
            <person name="Visser J."/>
            <person name="Yu J.-H."/>
            <person name="Zhou M."/>
            <person name="Andersen M.R."/>
            <person name="Archer D.B."/>
            <person name="Baker S.E."/>
            <person name="Benoit I."/>
            <person name="Brakhage A.A."/>
            <person name="Braus G.H."/>
            <person name="Fischer R."/>
            <person name="Frisvad J.C."/>
            <person name="Goldman G.H."/>
            <person name="Houbraken J."/>
            <person name="Oakley B."/>
            <person name="Pocsi I."/>
            <person name="Scazzocchio C."/>
            <person name="Seiboth B."/>
            <person name="vanKuyk P.A."/>
            <person name="Wortman J."/>
            <person name="Dyer P.S."/>
            <person name="Grigoriev I.V."/>
        </authorList>
    </citation>
    <scope>NUCLEOTIDE SEQUENCE [LARGE SCALE GENOMIC DNA]</scope>
    <source>
        <strain evidence="3">DTO 134E9</strain>
    </source>
</reference>
<dbReference type="PANTHER" id="PTHR43103">
    <property type="entry name" value="NUCLEOSIDE-DIPHOSPHATE-SUGAR EPIMERASE"/>
    <property type="match status" value="1"/>
</dbReference>
<dbReference type="GeneID" id="63748428"/>
<evidence type="ECO:0000313" key="3">
    <source>
        <dbReference type="Proteomes" id="UP000184383"/>
    </source>
</evidence>
<dbReference type="STRING" id="1073089.A0A1L9RTH5"/>
<dbReference type="InterPro" id="IPR036291">
    <property type="entry name" value="NAD(P)-bd_dom_sf"/>
</dbReference>
<protein>
    <recommendedName>
        <fullName evidence="1">NAD-dependent epimerase/dehydratase domain-containing protein</fullName>
    </recommendedName>
</protein>
<dbReference type="RefSeq" id="XP_040691905.1">
    <property type="nucleotide sequence ID" value="XM_040832580.1"/>
</dbReference>
<dbReference type="Gene3D" id="3.40.50.720">
    <property type="entry name" value="NAD(P)-binding Rossmann-like Domain"/>
    <property type="match status" value="1"/>
</dbReference>
<dbReference type="VEuPathDB" id="FungiDB:ASPWEDRAFT_24186"/>
<evidence type="ECO:0000259" key="1">
    <source>
        <dbReference type="Pfam" id="PF01370"/>
    </source>
</evidence>
<dbReference type="AlphaFoldDB" id="A0A1L9RTH5"/>
<dbReference type="Proteomes" id="UP000184383">
    <property type="component" value="Unassembled WGS sequence"/>
</dbReference>
<dbReference type="InterPro" id="IPR001509">
    <property type="entry name" value="Epimerase_deHydtase"/>
</dbReference>
<keyword evidence="3" id="KW-1185">Reference proteome</keyword>
<sequence length="303" mass="33596">MRVVVTGGSGKVGQHIIGELIKAGHIVLNLDLSPFPHPKVYTVRTDLTQTGQTFSAIGGQASLHEPFPAGVPPIPDAVIHLAGYPRNMIVPDDETFRANTIATYNVIEAACKLGIRKIIIASSVTVYGVTFSQGDADFPSFPIDEQVDANPSDTYAIAKMCGERVAQGFATRFDADIYVLRMGRVIEPDEYNEELFESYVHDPHKWKVHGWSYTDSRDLGRMCLLCLQKSGLGFQVFNATNDSITNLNPTEQFLKDMCPQTPITRKMGEFEAPITNAKIKNLLGFQEEHPWQGEMCYQLNLSI</sequence>
<feature type="domain" description="NAD-dependent epimerase/dehydratase" evidence="1">
    <location>
        <begin position="3"/>
        <end position="229"/>
    </location>
</feature>